<feature type="region of interest" description="Disordered" evidence="10">
    <location>
        <begin position="797"/>
        <end position="941"/>
    </location>
</feature>
<comment type="function">
    <text evidence="9">ATP-dependent DNA helicase involved in DNA damage repair by homologous recombination and in genome maintenance. Capable of unwinding D-loops. Plays a role in limiting crossover recombinants during mitotic DNA double-strand break (DSB) repair. Component of a FANCM-MHF complex which promotes gene conversion at blocked replication forks, probably by reversal of the stalled fork.</text>
</comment>
<feature type="compositionally biased region" description="Polar residues" evidence="10">
    <location>
        <begin position="954"/>
        <end position="965"/>
    </location>
</feature>
<comment type="subcellular location">
    <subcellularLocation>
        <location evidence="1 9">Nucleus</location>
    </subcellularLocation>
</comment>
<feature type="domain" description="Helicase ATP-binding" evidence="12">
    <location>
        <begin position="93"/>
        <end position="261"/>
    </location>
</feature>
<dbReference type="AlphaFoldDB" id="R4XDU5"/>
<feature type="compositionally biased region" description="Acidic residues" evidence="10">
    <location>
        <begin position="802"/>
        <end position="811"/>
    </location>
</feature>
<comment type="similarity">
    <text evidence="2 9">Belongs to the DEAD box helicase family. DEAH subfamily. FANCM sub-subfamily.</text>
</comment>
<keyword evidence="11" id="KW-0812">Transmembrane</keyword>
<dbReference type="PANTHER" id="PTHR14025">
    <property type="entry name" value="FANCONI ANEMIA GROUP M FANCM FAMILY MEMBER"/>
    <property type="match status" value="1"/>
</dbReference>
<dbReference type="InterPro" id="IPR006935">
    <property type="entry name" value="Helicase/UvrB_N"/>
</dbReference>
<dbReference type="Pfam" id="PF00271">
    <property type="entry name" value="Helicase_C"/>
    <property type="match status" value="1"/>
</dbReference>
<dbReference type="GO" id="GO:0036297">
    <property type="term" value="P:interstrand cross-link repair"/>
    <property type="evidence" value="ECO:0007669"/>
    <property type="project" value="UniProtKB-ARBA"/>
</dbReference>
<evidence type="ECO:0000256" key="7">
    <source>
        <dbReference type="ARBA" id="ARBA00023242"/>
    </source>
</evidence>
<dbReference type="EMBL" id="CAHR02000091">
    <property type="protein sequence ID" value="CCG82590.1"/>
    <property type="molecule type" value="Genomic_DNA"/>
</dbReference>
<dbReference type="InterPro" id="IPR001650">
    <property type="entry name" value="Helicase_C-like"/>
</dbReference>
<dbReference type="GO" id="GO:0045003">
    <property type="term" value="P:double-strand break repair via synthesis-dependent strand annealing"/>
    <property type="evidence" value="ECO:0007669"/>
    <property type="project" value="TreeGrafter"/>
</dbReference>
<dbReference type="FunFam" id="3.40.50.300:FF:000861">
    <property type="entry name" value="Fanconi anemia, complementation group M"/>
    <property type="match status" value="1"/>
</dbReference>
<organism evidence="14 15">
    <name type="scientific">Taphrina deformans (strain PYCC 5710 / ATCC 11124 / CBS 356.35 / IMI 108563 / JCM 9778 / NBRC 8474)</name>
    <name type="common">Peach leaf curl fungus</name>
    <name type="synonym">Lalaria deformans</name>
    <dbReference type="NCBI Taxonomy" id="1097556"/>
    <lineage>
        <taxon>Eukaryota</taxon>
        <taxon>Fungi</taxon>
        <taxon>Dikarya</taxon>
        <taxon>Ascomycota</taxon>
        <taxon>Taphrinomycotina</taxon>
        <taxon>Taphrinomycetes</taxon>
        <taxon>Taphrinales</taxon>
        <taxon>Taphrinaceae</taxon>
        <taxon>Taphrina</taxon>
    </lineage>
</organism>
<dbReference type="GO" id="GO:0009378">
    <property type="term" value="F:four-way junction helicase activity"/>
    <property type="evidence" value="ECO:0007669"/>
    <property type="project" value="TreeGrafter"/>
</dbReference>
<sequence>MSDEEYGSFDDEEVEEAITLAAVTPARLMLRQRTLFGGAVAVSTSPGAASYSANRVRQRNRNEPATHHYLDPEAIKTWVFPTNYAQRDYQFNMIRKALFTNVLVALPTGLGKTFIAAVVMYNWYRWAPKSKIIFLAPAKPLVTQQIEACYHVCGIPAAQTAELTGGIDKGRRMAAYEERRVFFLTPQTFQNDLRNGLIKAKDVSCLVVDEAHHATGNYAYVNVVRMMREESESFRVLALTATPGKTVETVQEVIDGLNISQIEIRNESSIDIRAFTHTKEIETILIDLSPEMVSIQSKYASLLKPMMQRLASMGVGMTGDPTKLSAFGIREAVGKLQRESRGGNGGNANAARAIGGILSSLAYNMELLNTHGVRPFYDAMVELKTGVKSSENKKRVIQNANFGAMMREMEELMQDPEYTGHPKLDHLSGLILNHFQRAEEEGNTKTRVMIFSSLRVSSEAIVAVLKRQAPLVKPTPFFGQAVGKSGSGMSQKEQQETITKFKKGVYNVIVATSVGEEGLDIGEIDMIICYDSSSSPARMLQRMGRTGRKRDGQVFVLCVRGKEEMAFIKAKDAHKTMQKKIEKGIDIKLSETVHRILPWNVNPECEKRQLEVPVGDKVGDRELKTARQRKKEAKVFSMPDGVATGFVTAGGLTLHRGTKRKHAAIQKYRLDDKLWDYSDSGAVPLLSHEEERELALRFRTIDEDHEGCLRSQRAEQGRFLSRAEVRDIARPVRVSHGQTIRTLKDLLHKRFKATNLAAQISSFTSIVASGTPLGNSDLASLIDEDEVQSLEDIAVLDPIRESEDEEVDLDEDKGLHVSDSDSYGQLGSFIDDDDDDGDGAGFGQVVQSSMDDPRLSNNQEPGPHRVTHRSPPRLPPLTGSIVPRRRRRPDPPPTQGIFSEDSDGGLASELDDAGPGPGPGPKRVRLSQLARDSDEDELPDTRDALKSAITASSRKVLNKRSSVTAAPQDAIRPVRGQRKSKIRIVESEEEDADDDDDY</sequence>
<evidence type="ECO:0000256" key="11">
    <source>
        <dbReference type="SAM" id="Phobius"/>
    </source>
</evidence>
<keyword evidence="3" id="KW-0547">Nucleotide-binding</keyword>
<feature type="compositionally biased region" description="Polar residues" evidence="10">
    <location>
        <begin position="845"/>
        <end position="860"/>
    </location>
</feature>
<comment type="caution">
    <text evidence="14">The sequence shown here is derived from an EMBL/GenBank/DDBJ whole genome shotgun (WGS) entry which is preliminary data.</text>
</comment>
<dbReference type="Pfam" id="PF04851">
    <property type="entry name" value="ResIII"/>
    <property type="match status" value="1"/>
</dbReference>
<name>R4XDU5_TAPDE</name>
<keyword evidence="7" id="KW-0539">Nucleus</keyword>
<reference evidence="14 15" key="1">
    <citation type="journal article" date="2013" name="MBio">
        <title>Genome sequencing of the plant pathogen Taphrina deformans, the causal agent of peach leaf curl.</title>
        <authorList>
            <person name="Cisse O.H."/>
            <person name="Almeida J.M.G.C.F."/>
            <person name="Fonseca A."/>
            <person name="Kumar A.A."/>
            <person name="Salojaervi J."/>
            <person name="Overmyer K."/>
            <person name="Hauser P.M."/>
            <person name="Pagni M."/>
        </authorList>
    </citation>
    <scope>NUCLEOTIDE SEQUENCE [LARGE SCALE GENOMIC DNA]</scope>
    <source>
        <strain evidence="15">PYCC 5710 / ATCC 11124 / CBS 356.35 / IMI 108563 / JCM 9778 / NBRC 8474</strain>
    </source>
</reference>
<dbReference type="CDD" id="cd12091">
    <property type="entry name" value="FANCM_ID"/>
    <property type="match status" value="1"/>
</dbReference>
<proteinExistence type="inferred from homology"/>
<feature type="compositionally biased region" description="Acidic residues" evidence="10">
    <location>
        <begin position="987"/>
        <end position="998"/>
    </location>
</feature>
<dbReference type="PANTHER" id="PTHR14025:SF20">
    <property type="entry name" value="FANCONI ANEMIA GROUP M PROTEIN"/>
    <property type="match status" value="1"/>
</dbReference>
<evidence type="ECO:0000256" key="4">
    <source>
        <dbReference type="ARBA" id="ARBA00022801"/>
    </source>
</evidence>
<keyword evidence="6" id="KW-0067">ATP-binding</keyword>
<dbReference type="PROSITE" id="PS51194">
    <property type="entry name" value="HELICASE_CTER"/>
    <property type="match status" value="1"/>
</dbReference>
<feature type="transmembrane region" description="Helical" evidence="11">
    <location>
        <begin position="97"/>
        <end position="124"/>
    </location>
</feature>
<comment type="subunit">
    <text evidence="9">Interacts with the MHF histone-fold complex to form the FANCM-MHF complex.</text>
</comment>
<dbReference type="GO" id="GO:0043138">
    <property type="term" value="F:3'-5' DNA helicase activity"/>
    <property type="evidence" value="ECO:0007669"/>
    <property type="project" value="InterPro"/>
</dbReference>
<dbReference type="InterPro" id="IPR014001">
    <property type="entry name" value="Helicase_ATP-bd"/>
</dbReference>
<dbReference type="InterPro" id="IPR044749">
    <property type="entry name" value="FANCM_DEXDc"/>
</dbReference>
<evidence type="ECO:0000256" key="1">
    <source>
        <dbReference type="ARBA" id="ARBA00004123"/>
    </source>
</evidence>
<dbReference type="GO" id="GO:0016887">
    <property type="term" value="F:ATP hydrolysis activity"/>
    <property type="evidence" value="ECO:0007669"/>
    <property type="project" value="RHEA"/>
</dbReference>
<evidence type="ECO:0000259" key="13">
    <source>
        <dbReference type="PROSITE" id="PS51194"/>
    </source>
</evidence>
<dbReference type="InterPro" id="IPR027417">
    <property type="entry name" value="P-loop_NTPase"/>
</dbReference>
<dbReference type="CDD" id="cd18033">
    <property type="entry name" value="DEXDc_FANCM"/>
    <property type="match status" value="1"/>
</dbReference>
<comment type="catalytic activity">
    <reaction evidence="8 9">
        <text>ATP + H2O = ADP + phosphate + H(+)</text>
        <dbReference type="Rhea" id="RHEA:13065"/>
        <dbReference type="ChEBI" id="CHEBI:15377"/>
        <dbReference type="ChEBI" id="CHEBI:15378"/>
        <dbReference type="ChEBI" id="CHEBI:30616"/>
        <dbReference type="ChEBI" id="CHEBI:43474"/>
        <dbReference type="ChEBI" id="CHEBI:456216"/>
        <dbReference type="EC" id="3.6.4.12"/>
    </reaction>
</comment>
<evidence type="ECO:0000256" key="10">
    <source>
        <dbReference type="SAM" id="MobiDB-lite"/>
    </source>
</evidence>
<keyword evidence="11" id="KW-0472">Membrane</keyword>
<evidence type="ECO:0000256" key="8">
    <source>
        <dbReference type="ARBA" id="ARBA00047995"/>
    </source>
</evidence>
<dbReference type="SUPFAM" id="SSF52540">
    <property type="entry name" value="P-loop containing nucleoside triphosphate hydrolases"/>
    <property type="match status" value="1"/>
</dbReference>
<dbReference type="PROSITE" id="PS51192">
    <property type="entry name" value="HELICASE_ATP_BIND_1"/>
    <property type="match status" value="1"/>
</dbReference>
<evidence type="ECO:0000256" key="5">
    <source>
        <dbReference type="ARBA" id="ARBA00022806"/>
    </source>
</evidence>
<dbReference type="Gene3D" id="3.40.50.300">
    <property type="entry name" value="P-loop containing nucleotide triphosphate hydrolases"/>
    <property type="match status" value="2"/>
</dbReference>
<keyword evidence="15" id="KW-1185">Reference proteome</keyword>
<evidence type="ECO:0000259" key="12">
    <source>
        <dbReference type="PROSITE" id="PS51192"/>
    </source>
</evidence>
<feature type="region of interest" description="Disordered" evidence="10">
    <location>
        <begin position="954"/>
        <end position="998"/>
    </location>
</feature>
<gene>
    <name evidence="14" type="ORF">TAPDE_002619</name>
</gene>
<dbReference type="STRING" id="1097556.R4XDU5"/>
<dbReference type="eggNOG" id="KOG0354">
    <property type="taxonomic scope" value="Eukaryota"/>
</dbReference>
<keyword evidence="11" id="KW-1133">Transmembrane helix</keyword>
<dbReference type="OrthoDB" id="164902at2759"/>
<evidence type="ECO:0000256" key="2">
    <source>
        <dbReference type="ARBA" id="ARBA00009889"/>
    </source>
</evidence>
<dbReference type="VEuPathDB" id="FungiDB:TAPDE_002619"/>
<feature type="domain" description="Helicase C-terminal" evidence="13">
    <location>
        <begin position="430"/>
        <end position="593"/>
    </location>
</feature>
<dbReference type="InterPro" id="IPR039686">
    <property type="entry name" value="FANCM/Mph1-like_ID"/>
</dbReference>
<dbReference type="CDD" id="cd18801">
    <property type="entry name" value="SF2_C_FANCM_Hef"/>
    <property type="match status" value="1"/>
</dbReference>
<dbReference type="GO" id="GO:0005524">
    <property type="term" value="F:ATP binding"/>
    <property type="evidence" value="ECO:0007669"/>
    <property type="project" value="UniProtKB-UniRule"/>
</dbReference>
<protein>
    <recommendedName>
        <fullName evidence="9">ATP-dependent DNA helicase</fullName>
        <ecNumber evidence="9">3.6.4.12</ecNumber>
    </recommendedName>
</protein>
<dbReference type="EC" id="3.6.4.12" evidence="9"/>
<dbReference type="GO" id="GO:0000400">
    <property type="term" value="F:four-way junction DNA binding"/>
    <property type="evidence" value="ECO:0007669"/>
    <property type="project" value="TreeGrafter"/>
</dbReference>
<dbReference type="SMART" id="SM00487">
    <property type="entry name" value="DEXDc"/>
    <property type="match status" value="1"/>
</dbReference>
<evidence type="ECO:0000256" key="6">
    <source>
        <dbReference type="ARBA" id="ARBA00022840"/>
    </source>
</evidence>
<evidence type="ECO:0000256" key="9">
    <source>
        <dbReference type="RuleBase" id="RU367027"/>
    </source>
</evidence>
<evidence type="ECO:0000256" key="3">
    <source>
        <dbReference type="ARBA" id="ARBA00022741"/>
    </source>
</evidence>
<accession>R4XDU5</accession>
<dbReference type="GO" id="GO:0005634">
    <property type="term" value="C:nucleus"/>
    <property type="evidence" value="ECO:0007669"/>
    <property type="project" value="UniProtKB-SubCell"/>
</dbReference>
<dbReference type="Gene3D" id="1.20.1320.20">
    <property type="entry name" value="hef helicase domain"/>
    <property type="match status" value="1"/>
</dbReference>
<keyword evidence="5 14" id="KW-0347">Helicase</keyword>
<evidence type="ECO:0000313" key="15">
    <source>
        <dbReference type="Proteomes" id="UP000013776"/>
    </source>
</evidence>
<evidence type="ECO:0000313" key="14">
    <source>
        <dbReference type="EMBL" id="CCG82590.1"/>
    </source>
</evidence>
<dbReference type="Proteomes" id="UP000013776">
    <property type="component" value="Unassembled WGS sequence"/>
</dbReference>
<dbReference type="SMART" id="SM00490">
    <property type="entry name" value="HELICc"/>
    <property type="match status" value="1"/>
</dbReference>
<keyword evidence="4" id="KW-0378">Hydrolase</keyword>